<reference evidence="3" key="1">
    <citation type="submission" date="2016-10" db="EMBL/GenBank/DDBJ databases">
        <authorList>
            <person name="Varghese N."/>
            <person name="Submissions S."/>
        </authorList>
    </citation>
    <scope>NUCLEOTIDE SEQUENCE [LARGE SCALE GENOMIC DNA]</scope>
    <source>
        <strain evidence="3">DSM 23664</strain>
    </source>
</reference>
<dbReference type="STRING" id="753702.SAMN04488102_10660"/>
<proteinExistence type="predicted"/>
<organism evidence="2 3">
    <name type="scientific">Alkalibacterium subtropicum</name>
    <dbReference type="NCBI Taxonomy" id="753702"/>
    <lineage>
        <taxon>Bacteria</taxon>
        <taxon>Bacillati</taxon>
        <taxon>Bacillota</taxon>
        <taxon>Bacilli</taxon>
        <taxon>Lactobacillales</taxon>
        <taxon>Carnobacteriaceae</taxon>
        <taxon>Alkalibacterium</taxon>
    </lineage>
</organism>
<protein>
    <submittedName>
        <fullName evidence="2">Flagellar operon protein</fullName>
    </submittedName>
</protein>
<sequence length="130" mass="14788">MVQNIRSSVPSYHTTQVKNKQQPTVDRAFQSFMQEALKTPEKEKLTVNFSNHAQKRLDQYGLSLNDTDIKRIENAVETLDSKGSQQSLILYDDLSLITSLKNKTVITVLKTTEMSEVTNIDSAININEKR</sequence>
<evidence type="ECO:0000313" key="2">
    <source>
        <dbReference type="EMBL" id="SFC40385.1"/>
    </source>
</evidence>
<dbReference type="OrthoDB" id="165650at2"/>
<gene>
    <name evidence="2" type="ORF">SAMN04488102_10660</name>
</gene>
<dbReference type="Proteomes" id="UP000199612">
    <property type="component" value="Unassembled WGS sequence"/>
</dbReference>
<keyword evidence="3" id="KW-1185">Reference proteome</keyword>
<accession>A0A1I1IW28</accession>
<evidence type="ECO:0000256" key="1">
    <source>
        <dbReference type="SAM" id="MobiDB-lite"/>
    </source>
</evidence>
<dbReference type="RefSeq" id="WP_091530069.1">
    <property type="nucleotide sequence ID" value="NZ_FOLT01000006.1"/>
</dbReference>
<dbReference type="AlphaFoldDB" id="A0A1I1IW28"/>
<dbReference type="EMBL" id="FOLT01000006">
    <property type="protein sequence ID" value="SFC40385.1"/>
    <property type="molecule type" value="Genomic_DNA"/>
</dbReference>
<evidence type="ECO:0000313" key="3">
    <source>
        <dbReference type="Proteomes" id="UP000199612"/>
    </source>
</evidence>
<keyword evidence="2" id="KW-0966">Cell projection</keyword>
<name>A0A1I1IW28_9LACT</name>
<keyword evidence="2" id="KW-0282">Flagellum</keyword>
<feature type="region of interest" description="Disordered" evidence="1">
    <location>
        <begin position="1"/>
        <end position="20"/>
    </location>
</feature>
<keyword evidence="2" id="KW-0969">Cilium</keyword>